<dbReference type="InterPro" id="IPR027417">
    <property type="entry name" value="P-loop_NTPase"/>
</dbReference>
<accession>A0A5A7NBY3</accession>
<organism evidence="2 3">
    <name type="scientific">Iodidimonas nitroreducens</name>
    <dbReference type="NCBI Taxonomy" id="1236968"/>
    <lineage>
        <taxon>Bacteria</taxon>
        <taxon>Pseudomonadati</taxon>
        <taxon>Pseudomonadota</taxon>
        <taxon>Alphaproteobacteria</taxon>
        <taxon>Iodidimonadales</taxon>
        <taxon>Iodidimonadaceae</taxon>
        <taxon>Iodidimonas</taxon>
    </lineage>
</organism>
<sequence length="201" mass="22590">MGLRGPGAARMKRARERIKEDDAPLPWDEPGLTRAMRVIRFLEWLPINAGPLAGQNMRLQPFQKRFIAAVYGPKTEDYRRQVREALLSIARKNGKTGLAAGLCLCHLSGPESEARGQCYSAASDREQASIIFGEMEAMIEDRPGWPPGSMCSVSTSAWRMRKTAAPIVRYRVTPERRMGCLQAFLSMTKLHRHRTATFTTI</sequence>
<protein>
    <recommendedName>
        <fullName evidence="1">Terminase large subunit-like ATPase domain-containing protein</fullName>
    </recommendedName>
</protein>
<dbReference type="EMBL" id="BKCN01000019">
    <property type="protein sequence ID" value="GER05214.1"/>
    <property type="molecule type" value="Genomic_DNA"/>
</dbReference>
<dbReference type="PANTHER" id="PTHR41287:SF1">
    <property type="entry name" value="PROTEIN YMFN"/>
    <property type="match status" value="1"/>
</dbReference>
<dbReference type="InterPro" id="IPR005021">
    <property type="entry name" value="Terminase_largesu-like"/>
</dbReference>
<gene>
    <name evidence="2" type="ORF">JCM17846_28960</name>
</gene>
<dbReference type="InterPro" id="IPR046461">
    <property type="entry name" value="TerL_ATPase"/>
</dbReference>
<evidence type="ECO:0000313" key="3">
    <source>
        <dbReference type="Proteomes" id="UP000324996"/>
    </source>
</evidence>
<dbReference type="PANTHER" id="PTHR41287">
    <property type="match status" value="1"/>
</dbReference>
<evidence type="ECO:0000259" key="1">
    <source>
        <dbReference type="Pfam" id="PF03354"/>
    </source>
</evidence>
<feature type="domain" description="Terminase large subunit-like ATPase" evidence="1">
    <location>
        <begin position="61"/>
        <end position="139"/>
    </location>
</feature>
<dbReference type="AlphaFoldDB" id="A0A5A7NBY3"/>
<evidence type="ECO:0000313" key="2">
    <source>
        <dbReference type="EMBL" id="GER05214.1"/>
    </source>
</evidence>
<proteinExistence type="predicted"/>
<dbReference type="Proteomes" id="UP000324996">
    <property type="component" value="Unassembled WGS sequence"/>
</dbReference>
<keyword evidence="3" id="KW-1185">Reference proteome</keyword>
<dbReference type="Gene3D" id="3.40.50.300">
    <property type="entry name" value="P-loop containing nucleotide triphosphate hydrolases"/>
    <property type="match status" value="1"/>
</dbReference>
<name>A0A5A7NBY3_9PROT</name>
<dbReference type="Pfam" id="PF03354">
    <property type="entry name" value="TerL_ATPase"/>
    <property type="match status" value="1"/>
</dbReference>
<comment type="caution">
    <text evidence="2">The sequence shown here is derived from an EMBL/GenBank/DDBJ whole genome shotgun (WGS) entry which is preliminary data.</text>
</comment>
<reference evidence="2 3" key="1">
    <citation type="submission" date="2019-09" db="EMBL/GenBank/DDBJ databases">
        <title>NBRP : Genome information of microbial organism related human and environment.</title>
        <authorList>
            <person name="Hattori M."/>
            <person name="Oshima K."/>
            <person name="Inaba H."/>
            <person name="Suda W."/>
            <person name="Sakamoto M."/>
            <person name="Iino T."/>
            <person name="Kitahara M."/>
            <person name="Oshida Y."/>
            <person name="Iida T."/>
            <person name="Kudo T."/>
            <person name="Itoh T."/>
            <person name="Ohkuma M."/>
        </authorList>
    </citation>
    <scope>NUCLEOTIDE SEQUENCE [LARGE SCALE GENOMIC DNA]</scope>
    <source>
        <strain evidence="2 3">Q-1</strain>
    </source>
</reference>